<evidence type="ECO:0000256" key="3">
    <source>
        <dbReference type="ARBA" id="ARBA00022917"/>
    </source>
</evidence>
<dbReference type="InterPro" id="IPR001288">
    <property type="entry name" value="Translation_initiation_fac_3"/>
</dbReference>
<feature type="compositionally biased region" description="Basic and acidic residues" evidence="4">
    <location>
        <begin position="287"/>
        <end position="307"/>
    </location>
</feature>
<dbReference type="PANTHER" id="PTHR10938">
    <property type="entry name" value="TRANSLATION INITIATION FACTOR IF-3"/>
    <property type="match status" value="1"/>
</dbReference>
<keyword evidence="6" id="KW-1185">Reference proteome</keyword>
<dbReference type="GO" id="GO:0032790">
    <property type="term" value="P:ribosome disassembly"/>
    <property type="evidence" value="ECO:0007669"/>
    <property type="project" value="TreeGrafter"/>
</dbReference>
<dbReference type="Proteomes" id="UP001301958">
    <property type="component" value="Unassembled WGS sequence"/>
</dbReference>
<dbReference type="GO" id="GO:0003743">
    <property type="term" value="F:translation initiation factor activity"/>
    <property type="evidence" value="ECO:0007669"/>
    <property type="project" value="UniProtKB-KW"/>
</dbReference>
<dbReference type="EMBL" id="MU865304">
    <property type="protein sequence ID" value="KAK4229810.1"/>
    <property type="molecule type" value="Genomic_DNA"/>
</dbReference>
<name>A0AAN7BUK9_9PEZI</name>
<proteinExistence type="inferred from homology"/>
<evidence type="ECO:0000256" key="2">
    <source>
        <dbReference type="ARBA" id="ARBA00022540"/>
    </source>
</evidence>
<dbReference type="InterPro" id="IPR036788">
    <property type="entry name" value="T_IF-3_C_sf"/>
</dbReference>
<organism evidence="5 6">
    <name type="scientific">Podospora fimiseda</name>
    <dbReference type="NCBI Taxonomy" id="252190"/>
    <lineage>
        <taxon>Eukaryota</taxon>
        <taxon>Fungi</taxon>
        <taxon>Dikarya</taxon>
        <taxon>Ascomycota</taxon>
        <taxon>Pezizomycotina</taxon>
        <taxon>Sordariomycetes</taxon>
        <taxon>Sordariomycetidae</taxon>
        <taxon>Sordariales</taxon>
        <taxon>Podosporaceae</taxon>
        <taxon>Podospora</taxon>
    </lineage>
</organism>
<dbReference type="GO" id="GO:0005739">
    <property type="term" value="C:mitochondrion"/>
    <property type="evidence" value="ECO:0007669"/>
    <property type="project" value="TreeGrafter"/>
</dbReference>
<dbReference type="PANTHER" id="PTHR10938:SF0">
    <property type="entry name" value="TRANSLATION INITIATION FACTOR IF-3, MITOCHONDRIAL"/>
    <property type="match status" value="1"/>
</dbReference>
<keyword evidence="2" id="KW-0396">Initiation factor</keyword>
<dbReference type="SUPFAM" id="SSF55200">
    <property type="entry name" value="Translation initiation factor IF3, C-terminal domain"/>
    <property type="match status" value="1"/>
</dbReference>
<dbReference type="Gene3D" id="3.30.110.10">
    <property type="entry name" value="Translation initiation factor 3 (IF-3), C-terminal domain"/>
    <property type="match status" value="1"/>
</dbReference>
<evidence type="ECO:0000313" key="5">
    <source>
        <dbReference type="EMBL" id="KAK4229810.1"/>
    </source>
</evidence>
<feature type="region of interest" description="Disordered" evidence="4">
    <location>
        <begin position="268"/>
        <end position="307"/>
    </location>
</feature>
<feature type="compositionally biased region" description="Basic and acidic residues" evidence="4">
    <location>
        <begin position="268"/>
        <end position="278"/>
    </location>
</feature>
<comment type="caution">
    <text evidence="5">The sequence shown here is derived from an EMBL/GenBank/DDBJ whole genome shotgun (WGS) entry which is preliminary data.</text>
</comment>
<dbReference type="GO" id="GO:0070124">
    <property type="term" value="P:mitochondrial translational initiation"/>
    <property type="evidence" value="ECO:0007669"/>
    <property type="project" value="TreeGrafter"/>
</dbReference>
<dbReference type="GO" id="GO:0043022">
    <property type="term" value="F:ribosome binding"/>
    <property type="evidence" value="ECO:0007669"/>
    <property type="project" value="TreeGrafter"/>
</dbReference>
<gene>
    <name evidence="5" type="ORF">QBC38DRAFT_471103</name>
</gene>
<evidence type="ECO:0000256" key="1">
    <source>
        <dbReference type="ARBA" id="ARBA00005439"/>
    </source>
</evidence>
<evidence type="ECO:0008006" key="7">
    <source>
        <dbReference type="Google" id="ProtNLM"/>
    </source>
</evidence>
<evidence type="ECO:0000256" key="4">
    <source>
        <dbReference type="SAM" id="MobiDB-lite"/>
    </source>
</evidence>
<reference evidence="5" key="2">
    <citation type="submission" date="2023-05" db="EMBL/GenBank/DDBJ databases">
        <authorList>
            <consortium name="Lawrence Berkeley National Laboratory"/>
            <person name="Steindorff A."/>
            <person name="Hensen N."/>
            <person name="Bonometti L."/>
            <person name="Westerberg I."/>
            <person name="Brannstrom I.O."/>
            <person name="Guillou S."/>
            <person name="Cros-Aarteil S."/>
            <person name="Calhoun S."/>
            <person name="Haridas S."/>
            <person name="Kuo A."/>
            <person name="Mondo S."/>
            <person name="Pangilinan J."/>
            <person name="Riley R."/>
            <person name="Labutti K."/>
            <person name="Andreopoulos B."/>
            <person name="Lipzen A."/>
            <person name="Chen C."/>
            <person name="Yanf M."/>
            <person name="Daum C."/>
            <person name="Ng V."/>
            <person name="Clum A."/>
            <person name="Ohm R."/>
            <person name="Martin F."/>
            <person name="Silar P."/>
            <person name="Natvig D."/>
            <person name="Lalanne C."/>
            <person name="Gautier V."/>
            <person name="Ament-Velasquez S.L."/>
            <person name="Kruys A."/>
            <person name="Hutchinson M.I."/>
            <person name="Powell A.J."/>
            <person name="Barry K."/>
            <person name="Miller A.N."/>
            <person name="Grigoriev I.V."/>
            <person name="Debuchy R."/>
            <person name="Gladieux P."/>
            <person name="Thoren M.H."/>
            <person name="Johannesson H."/>
        </authorList>
    </citation>
    <scope>NUCLEOTIDE SEQUENCE</scope>
    <source>
        <strain evidence="5">CBS 990.96</strain>
    </source>
</reference>
<dbReference type="AlphaFoldDB" id="A0AAN7BUK9"/>
<comment type="similarity">
    <text evidence="1">Belongs to the IF-3 family.</text>
</comment>
<protein>
    <recommendedName>
        <fullName evidence="7">Translation initiation factor 3 N-terminal domain-containing protein</fullName>
    </recommendedName>
</protein>
<accession>A0AAN7BUK9</accession>
<sequence>MRPSSCLFNSAAALQRIVVGTSSVSEATAQLQRVALRAKSAELNGALRRQISSTPTRHDQYFARSIFAPPRSPGAGKIKFGEGYQPKNDEIRYPKICLKLSRAEGGGISEPQPTRRVLNSYNHETHNLVLRVEPNPEEERFYPICEIVDKKAEYKAMMDKKKKQKQAKADKVTKELEINWASAPNDLNTKLKQLKKFLNKGIKVELKMASQQKKSKKKASLEEMKAVMATVEAAIADITGTREYKEREGILGKSSTVTIFLQGTKVKDPEESDAKRLDANNLDPEELDVKELDAAPEESETKLETAS</sequence>
<keyword evidence="3" id="KW-0648">Protein biosynthesis</keyword>
<evidence type="ECO:0000313" key="6">
    <source>
        <dbReference type="Proteomes" id="UP001301958"/>
    </source>
</evidence>
<reference evidence="5" key="1">
    <citation type="journal article" date="2023" name="Mol. Phylogenet. Evol.">
        <title>Genome-scale phylogeny and comparative genomics of the fungal order Sordariales.</title>
        <authorList>
            <person name="Hensen N."/>
            <person name="Bonometti L."/>
            <person name="Westerberg I."/>
            <person name="Brannstrom I.O."/>
            <person name="Guillou S."/>
            <person name="Cros-Aarteil S."/>
            <person name="Calhoun S."/>
            <person name="Haridas S."/>
            <person name="Kuo A."/>
            <person name="Mondo S."/>
            <person name="Pangilinan J."/>
            <person name="Riley R."/>
            <person name="LaButti K."/>
            <person name="Andreopoulos B."/>
            <person name="Lipzen A."/>
            <person name="Chen C."/>
            <person name="Yan M."/>
            <person name="Daum C."/>
            <person name="Ng V."/>
            <person name="Clum A."/>
            <person name="Steindorff A."/>
            <person name="Ohm R.A."/>
            <person name="Martin F."/>
            <person name="Silar P."/>
            <person name="Natvig D.O."/>
            <person name="Lalanne C."/>
            <person name="Gautier V."/>
            <person name="Ament-Velasquez S.L."/>
            <person name="Kruys A."/>
            <person name="Hutchinson M.I."/>
            <person name="Powell A.J."/>
            <person name="Barry K."/>
            <person name="Miller A.N."/>
            <person name="Grigoriev I.V."/>
            <person name="Debuchy R."/>
            <person name="Gladieux P."/>
            <person name="Hiltunen Thoren M."/>
            <person name="Johannesson H."/>
        </authorList>
    </citation>
    <scope>NUCLEOTIDE SEQUENCE</scope>
    <source>
        <strain evidence="5">CBS 990.96</strain>
    </source>
</reference>